<dbReference type="SUPFAM" id="SSF52540">
    <property type="entry name" value="P-loop containing nucleoside triphosphate hydrolases"/>
    <property type="match status" value="1"/>
</dbReference>
<evidence type="ECO:0000259" key="2">
    <source>
        <dbReference type="Pfam" id="PF08707"/>
    </source>
</evidence>
<reference evidence="3 4" key="1">
    <citation type="submission" date="2024-10" db="EMBL/GenBank/DDBJ databases">
        <title>Paracoccus drimophilus sp. nov., a novel bacterium from corn roots in Hunan.</title>
        <authorList>
            <person name="Li X."/>
        </authorList>
    </citation>
    <scope>NUCLEOTIDE SEQUENCE [LARGE SCALE GENOMIC DNA]</scope>
    <source>
        <strain evidence="3 4">NGMCC 1.201697</strain>
    </source>
</reference>
<proteinExistence type="predicted"/>
<protein>
    <submittedName>
        <fullName evidence="3">AAA family ATPase</fullName>
    </submittedName>
</protein>
<dbReference type="RefSeq" id="WP_395131043.1">
    <property type="nucleotide sequence ID" value="NZ_JBIMPR010000001.1"/>
</dbReference>
<dbReference type="InterPro" id="IPR014819">
    <property type="entry name" value="PriCT_2"/>
</dbReference>
<feature type="domain" description="Primase C-terminal 2" evidence="2">
    <location>
        <begin position="226"/>
        <end position="299"/>
    </location>
</feature>
<organism evidence="3 4">
    <name type="scientific">Paracoccus broussonetiae subsp. drimophilus</name>
    <dbReference type="NCBI Taxonomy" id="3373869"/>
    <lineage>
        <taxon>Bacteria</taxon>
        <taxon>Pseudomonadati</taxon>
        <taxon>Pseudomonadota</taxon>
        <taxon>Alphaproteobacteria</taxon>
        <taxon>Rhodobacterales</taxon>
        <taxon>Paracoccaceae</taxon>
        <taxon>Paracoccus</taxon>
        <taxon>Paracoccus broussonetiae</taxon>
    </lineage>
</organism>
<evidence type="ECO:0000313" key="3">
    <source>
        <dbReference type="EMBL" id="MFH5772695.1"/>
    </source>
</evidence>
<dbReference type="InterPro" id="IPR027417">
    <property type="entry name" value="P-loop_NTPase"/>
</dbReference>
<dbReference type="Pfam" id="PF08707">
    <property type="entry name" value="PriCT_2"/>
    <property type="match status" value="1"/>
</dbReference>
<dbReference type="EMBL" id="JBIMPR010000001">
    <property type="protein sequence ID" value="MFH5772695.1"/>
    <property type="molecule type" value="Genomic_DNA"/>
</dbReference>
<dbReference type="Proteomes" id="UP001609376">
    <property type="component" value="Unassembled WGS sequence"/>
</dbReference>
<feature type="compositionally biased region" description="Basic and acidic residues" evidence="1">
    <location>
        <begin position="17"/>
        <end position="26"/>
    </location>
</feature>
<dbReference type="Gene3D" id="3.40.50.300">
    <property type="entry name" value="P-loop containing nucleotide triphosphate hydrolases"/>
    <property type="match status" value="1"/>
</dbReference>
<evidence type="ECO:0000313" key="4">
    <source>
        <dbReference type="Proteomes" id="UP001609376"/>
    </source>
</evidence>
<keyword evidence="4" id="KW-1185">Reference proteome</keyword>
<evidence type="ECO:0000256" key="1">
    <source>
        <dbReference type="SAM" id="MobiDB-lite"/>
    </source>
</evidence>
<accession>A0ABW7LEN8</accession>
<dbReference type="Pfam" id="PF13481">
    <property type="entry name" value="AAA_25"/>
    <property type="match status" value="1"/>
</dbReference>
<comment type="caution">
    <text evidence="3">The sequence shown here is derived from an EMBL/GenBank/DDBJ whole genome shotgun (WGS) entry which is preliminary data.</text>
</comment>
<name>A0ABW7LEN8_9RHOB</name>
<feature type="region of interest" description="Disordered" evidence="1">
    <location>
        <begin position="1"/>
        <end position="33"/>
    </location>
</feature>
<gene>
    <name evidence="3" type="ORF">ACHFJ0_00510</name>
</gene>
<sequence>MKDHHAAKAETNWLVSRIDRDPDSNKKPRKSPCTKIGAGPIDRLIAAVLTREEARAAVAKLNDGADALCSYEVGYLARVGSADVGIDLDYVLNADGSLKEWGRNLIGEDPIELRVTPSGLGLRAILPRGEGDDWSVELDLLPGNKTFGGIGFQGSESRFFTVPEKVWREGDPNFDTGPFKRRVQALIRDLQAKRANAPKAKPKAIIASGRGGFDGLQPDEKDWMLADALSFIDSFANYDEWLALSMAAHASGAPHAFDIWDHWCRALPSYDEDENAKKWETFQRGGNGSGKPVTVGSILGAAKARGWDWQQALRTMRGGPEQQDVAEDDAIPNAGAAELPHKERDTEFEFDAVGDLEYREPEYVVGDLIETESLGLIFGDPGGGKSFLAIDMGLCVAIGTPFHGKEVRKGPVIMIAGEGHNGLARRFAAWAKDKGLNLDHAPLFVSRRAGQFLDQASANAVCKAVDKLAKQHGTPRLIIVDTVARNFGAGDENSTMDMGMFVTAMDGLKTRYPGSTVMLVHHTGHFNKNRARGATALNGAIDFEYRVEAENKVVTVTNTKMKNGPQPGPMHFTLEGVQLEGKATGAVLRSSEAPPHVVTHTPTQKLALATYEDAAREHGIWKEAEDGTETFEGVHVENWRDAFYPKHTGDTPAGKRQAFHRARRELVEMAEMRVSNDIYVTTSRTTHGMLKAARMIQRDKRDKA</sequence>